<evidence type="ECO:0000256" key="5">
    <source>
        <dbReference type="ARBA" id="ARBA00023242"/>
    </source>
</evidence>
<sequence length="451" mass="51201">MFALFDLLSLEPLLISPHWSLRAMNHQKKAVYEDILPGYVDAIPTKLSQFAESIHSASMRLPLSSDANAARFHMCVYLAAERLHQRLGLPEPERQKIPCRPKVMEKALNELRSRVVDELSTPIGSPVTTPTKPRRSSLTPLGTPTSSPSKQPPSPLKHSPRKSSPLKRLREAAAEDDDEDGLNTPARKRRFPGAVDLPPVSESPFNPDPTTPTKSSYDRDPSDSDEDFIESPSKSPAWSPSRSSTSPSKPSSKTNIPKKVLYDRRVVKIVDFVKFANTFYIPDIVTTKLLNSFARHRDKFKKRGEWPLACGLVYGAYKRINHRRLEKLGETKNIIDKIHTWQKGGMTREYMESFFGIVEDYVRNEAWVRQLERDYMGFRGKERYEQERSEYEARTGGTPEAIKHNELLVQLGAMVTGANEYQSQAQQEYYEVWKQNALAKAAARSQSPETL</sequence>
<dbReference type="PIRSF" id="PIRSF022941">
    <property type="entry name" value="ORC6_fun"/>
    <property type="match status" value="1"/>
</dbReference>
<feature type="region of interest" description="Disordered" evidence="6">
    <location>
        <begin position="119"/>
        <end position="256"/>
    </location>
</feature>
<feature type="compositionally biased region" description="Low complexity" evidence="6">
    <location>
        <begin position="136"/>
        <end position="149"/>
    </location>
</feature>
<dbReference type="Pfam" id="PF05460">
    <property type="entry name" value="ORC6"/>
    <property type="match status" value="1"/>
</dbReference>
<feature type="domain" description="ORC6 first cyclin-like" evidence="7">
    <location>
        <begin position="33"/>
        <end position="113"/>
    </location>
</feature>
<proteinExistence type="inferred from homology"/>
<protein>
    <recommendedName>
        <fullName evidence="7">ORC6 first cyclin-like domain-containing protein</fullName>
    </recommendedName>
</protein>
<dbReference type="GO" id="GO:0003677">
    <property type="term" value="F:DNA binding"/>
    <property type="evidence" value="ECO:0007669"/>
    <property type="project" value="UniProtKB-KW"/>
</dbReference>
<evidence type="ECO:0000259" key="7">
    <source>
        <dbReference type="Pfam" id="PF05460"/>
    </source>
</evidence>
<feature type="compositionally biased region" description="Low complexity" evidence="6">
    <location>
        <begin position="231"/>
        <end position="256"/>
    </location>
</feature>
<dbReference type="GeneID" id="54782758"/>
<comment type="subcellular location">
    <subcellularLocation>
        <location evidence="1">Nucleus</location>
    </subcellularLocation>
</comment>
<dbReference type="AlphaFoldDB" id="A0A642UIV5"/>
<dbReference type="GO" id="GO:0006260">
    <property type="term" value="P:DNA replication"/>
    <property type="evidence" value="ECO:0007669"/>
    <property type="project" value="UniProtKB-KW"/>
</dbReference>
<dbReference type="OMA" id="ARYHICA"/>
<reference evidence="8 9" key="1">
    <citation type="submission" date="2019-07" db="EMBL/GenBank/DDBJ databases">
        <title>Genome assembly of two rare yeast pathogens: Diutina rugosa and Trichomonascus ciferrii.</title>
        <authorList>
            <person name="Mixao V."/>
            <person name="Saus E."/>
            <person name="Hansen A."/>
            <person name="Lass-Flor C."/>
            <person name="Gabaldon T."/>
        </authorList>
    </citation>
    <scope>NUCLEOTIDE SEQUENCE [LARGE SCALE GENOMIC DNA]</scope>
    <source>
        <strain evidence="8 9">CBS 613</strain>
    </source>
</reference>
<dbReference type="RefSeq" id="XP_034011128.1">
    <property type="nucleotide sequence ID" value="XM_034156944.1"/>
</dbReference>
<evidence type="ECO:0000256" key="4">
    <source>
        <dbReference type="ARBA" id="ARBA00023125"/>
    </source>
</evidence>
<evidence type="ECO:0000256" key="3">
    <source>
        <dbReference type="ARBA" id="ARBA00022705"/>
    </source>
</evidence>
<comment type="caution">
    <text evidence="8">The sequence shown here is derived from an EMBL/GenBank/DDBJ whole genome shotgun (WGS) entry which is preliminary data.</text>
</comment>
<name>A0A642UIV5_DIURU</name>
<feature type="compositionally biased region" description="Basic residues" evidence="6">
    <location>
        <begin position="158"/>
        <end position="167"/>
    </location>
</feature>
<dbReference type="OrthoDB" id="5367324at2759"/>
<dbReference type="VEuPathDB" id="FungiDB:DIURU_004107"/>
<keyword evidence="9" id="KW-1185">Reference proteome</keyword>
<organism evidence="8 9">
    <name type="scientific">Diutina rugosa</name>
    <name type="common">Yeast</name>
    <name type="synonym">Candida rugosa</name>
    <dbReference type="NCBI Taxonomy" id="5481"/>
    <lineage>
        <taxon>Eukaryota</taxon>
        <taxon>Fungi</taxon>
        <taxon>Dikarya</taxon>
        <taxon>Ascomycota</taxon>
        <taxon>Saccharomycotina</taxon>
        <taxon>Pichiomycetes</taxon>
        <taxon>Debaryomycetaceae</taxon>
        <taxon>Diutina</taxon>
    </lineage>
</organism>
<gene>
    <name evidence="8" type="ORF">DIURU_004107</name>
</gene>
<evidence type="ECO:0000313" key="9">
    <source>
        <dbReference type="Proteomes" id="UP000449547"/>
    </source>
</evidence>
<dbReference type="InterPro" id="IPR016811">
    <property type="entry name" value="ORC6_fun"/>
</dbReference>
<dbReference type="GO" id="GO:0005664">
    <property type="term" value="C:nuclear origin of replication recognition complex"/>
    <property type="evidence" value="ECO:0007669"/>
    <property type="project" value="InterPro"/>
</dbReference>
<evidence type="ECO:0000256" key="2">
    <source>
        <dbReference type="ARBA" id="ARBA00010840"/>
    </source>
</evidence>
<keyword evidence="3" id="KW-0235">DNA replication</keyword>
<evidence type="ECO:0000313" key="8">
    <source>
        <dbReference type="EMBL" id="KAA8899850.1"/>
    </source>
</evidence>
<dbReference type="Proteomes" id="UP000449547">
    <property type="component" value="Unassembled WGS sequence"/>
</dbReference>
<comment type="similarity">
    <text evidence="2">Belongs to the ORC6 family.</text>
</comment>
<keyword evidence="5" id="KW-0539">Nucleus</keyword>
<dbReference type="EMBL" id="SWFT01000120">
    <property type="protein sequence ID" value="KAA8899850.1"/>
    <property type="molecule type" value="Genomic_DNA"/>
</dbReference>
<dbReference type="InterPro" id="IPR008721">
    <property type="entry name" value="ORC6_cyclin_first"/>
</dbReference>
<accession>A0A642UIV5</accession>
<feature type="compositionally biased region" description="Polar residues" evidence="6">
    <location>
        <begin position="122"/>
        <end position="131"/>
    </location>
</feature>
<evidence type="ECO:0000256" key="6">
    <source>
        <dbReference type="SAM" id="MobiDB-lite"/>
    </source>
</evidence>
<evidence type="ECO:0000256" key="1">
    <source>
        <dbReference type="ARBA" id="ARBA00004123"/>
    </source>
</evidence>
<keyword evidence="4" id="KW-0238">DNA-binding</keyword>